<dbReference type="AlphaFoldDB" id="A0A7J8XSM2"/>
<feature type="transmembrane region" description="Helical" evidence="7">
    <location>
        <begin position="107"/>
        <end position="127"/>
    </location>
</feature>
<evidence type="ECO:0000256" key="7">
    <source>
        <dbReference type="SAM" id="Phobius"/>
    </source>
</evidence>
<keyword evidence="3 7" id="KW-1133">Transmembrane helix</keyword>
<keyword evidence="4" id="KW-0333">Golgi apparatus</keyword>
<comment type="caution">
    <text evidence="8">The sequence shown here is derived from an EMBL/GenBank/DDBJ whole genome shotgun (WGS) entry which is preliminary data.</text>
</comment>
<dbReference type="GO" id="GO:0007030">
    <property type="term" value="P:Golgi organization"/>
    <property type="evidence" value="ECO:0007669"/>
    <property type="project" value="InterPro"/>
</dbReference>
<evidence type="ECO:0000313" key="8">
    <source>
        <dbReference type="EMBL" id="MBA0690050.1"/>
    </source>
</evidence>
<comment type="subcellular location">
    <subcellularLocation>
        <location evidence="1">Golgi apparatus membrane</location>
    </subcellularLocation>
</comment>
<evidence type="ECO:0000313" key="9">
    <source>
        <dbReference type="Proteomes" id="UP000593577"/>
    </source>
</evidence>
<accession>A0A7J8XSM2</accession>
<dbReference type="Pfam" id="PF09787">
    <property type="entry name" value="Golgin_A5"/>
    <property type="match status" value="1"/>
</dbReference>
<sequence>QIAVKSRSFTPLFFLFLQVESLSSEKATLTFRIEAVSRMLDENSSVNTSDAASSDLESGTWDLSDSKLKPLFKDKIRSGKKQLGSIVKQLDAIFVAGAIFLRRNAAAKLWSLVYLVCLHFWVLYILMTHSRPSDEGRSGAVMSLENINNTASG</sequence>
<dbReference type="GO" id="GO:0031985">
    <property type="term" value="C:Golgi cisterna"/>
    <property type="evidence" value="ECO:0007669"/>
    <property type="project" value="TreeGrafter"/>
</dbReference>
<feature type="non-terminal residue" evidence="8">
    <location>
        <position position="153"/>
    </location>
</feature>
<evidence type="ECO:0008006" key="10">
    <source>
        <dbReference type="Google" id="ProtNLM"/>
    </source>
</evidence>
<reference evidence="8 9" key="1">
    <citation type="journal article" date="2019" name="Genome Biol. Evol.">
        <title>Insights into the evolution of the New World diploid cottons (Gossypium, subgenus Houzingenia) based on genome sequencing.</title>
        <authorList>
            <person name="Grover C.E."/>
            <person name="Arick M.A. 2nd"/>
            <person name="Thrash A."/>
            <person name="Conover J.L."/>
            <person name="Sanders W.S."/>
            <person name="Peterson D.G."/>
            <person name="Frelichowski J.E."/>
            <person name="Scheffler J.A."/>
            <person name="Scheffler B.E."/>
            <person name="Wendel J.F."/>
        </authorList>
    </citation>
    <scope>NUCLEOTIDE SEQUENCE [LARGE SCALE GENOMIC DNA]</scope>
    <source>
        <strain evidence="8">185</strain>
        <tissue evidence="8">Leaf</tissue>
    </source>
</reference>
<organism evidence="8 9">
    <name type="scientific">Gossypium aridum</name>
    <name type="common">American cotton</name>
    <name type="synonym">Erioxylum aridum</name>
    <dbReference type="NCBI Taxonomy" id="34290"/>
    <lineage>
        <taxon>Eukaryota</taxon>
        <taxon>Viridiplantae</taxon>
        <taxon>Streptophyta</taxon>
        <taxon>Embryophyta</taxon>
        <taxon>Tracheophyta</taxon>
        <taxon>Spermatophyta</taxon>
        <taxon>Magnoliopsida</taxon>
        <taxon>eudicotyledons</taxon>
        <taxon>Gunneridae</taxon>
        <taxon>Pentapetalae</taxon>
        <taxon>rosids</taxon>
        <taxon>malvids</taxon>
        <taxon>Malvales</taxon>
        <taxon>Malvaceae</taxon>
        <taxon>Malvoideae</taxon>
        <taxon>Gossypium</taxon>
    </lineage>
</organism>
<dbReference type="GO" id="GO:0000301">
    <property type="term" value="P:retrograde transport, vesicle recycling within Golgi"/>
    <property type="evidence" value="ECO:0007669"/>
    <property type="project" value="TreeGrafter"/>
</dbReference>
<keyword evidence="9" id="KW-1185">Reference proteome</keyword>
<evidence type="ECO:0000256" key="6">
    <source>
        <dbReference type="ARBA" id="ARBA00023136"/>
    </source>
</evidence>
<dbReference type="InterPro" id="IPR019177">
    <property type="entry name" value="Golgin_subfamily_A_member_5"/>
</dbReference>
<dbReference type="EMBL" id="JABFAA010000008">
    <property type="protein sequence ID" value="MBA0690050.1"/>
    <property type="molecule type" value="Genomic_DNA"/>
</dbReference>
<evidence type="ECO:0000256" key="4">
    <source>
        <dbReference type="ARBA" id="ARBA00023034"/>
    </source>
</evidence>
<name>A0A7J8XSM2_GOSAI</name>
<keyword evidence="2 7" id="KW-0812">Transmembrane</keyword>
<dbReference type="GO" id="GO:0000139">
    <property type="term" value="C:Golgi membrane"/>
    <property type="evidence" value="ECO:0007669"/>
    <property type="project" value="UniProtKB-SubCell"/>
</dbReference>
<keyword evidence="5" id="KW-0175">Coiled coil</keyword>
<dbReference type="PANTHER" id="PTHR13815:SF5">
    <property type="entry name" value="GOLGIN CANDIDATE 2"/>
    <property type="match status" value="1"/>
</dbReference>
<dbReference type="PANTHER" id="PTHR13815">
    <property type="entry name" value="GOLGIN-84"/>
    <property type="match status" value="1"/>
</dbReference>
<gene>
    <name evidence="8" type="ORF">Goari_007747</name>
</gene>
<proteinExistence type="predicted"/>
<evidence type="ECO:0000256" key="3">
    <source>
        <dbReference type="ARBA" id="ARBA00022989"/>
    </source>
</evidence>
<keyword evidence="6 7" id="KW-0472">Membrane</keyword>
<evidence type="ECO:0000256" key="1">
    <source>
        <dbReference type="ARBA" id="ARBA00004394"/>
    </source>
</evidence>
<evidence type="ECO:0000256" key="2">
    <source>
        <dbReference type="ARBA" id="ARBA00022692"/>
    </source>
</evidence>
<evidence type="ECO:0000256" key="5">
    <source>
        <dbReference type="ARBA" id="ARBA00023054"/>
    </source>
</evidence>
<dbReference type="Proteomes" id="UP000593577">
    <property type="component" value="Unassembled WGS sequence"/>
</dbReference>
<protein>
    <recommendedName>
        <fullName evidence="10">Golgin candidate 2</fullName>
    </recommendedName>
</protein>